<feature type="coiled-coil region" evidence="6">
    <location>
        <begin position="437"/>
        <end position="492"/>
    </location>
</feature>
<dbReference type="Proteomes" id="UP001497522">
    <property type="component" value="Chromosome 1"/>
</dbReference>
<gene>
    <name evidence="9" type="ORF">CSSPJE1EN2_LOCUS1678</name>
</gene>
<dbReference type="PANTHER" id="PTHR44281">
    <property type="entry name" value="SPINDLE ASSEMBLY ABNORMAL PROTEIN 6 HOMOLOG"/>
    <property type="match status" value="1"/>
</dbReference>
<evidence type="ECO:0000256" key="2">
    <source>
        <dbReference type="ARBA" id="ARBA00022490"/>
    </source>
</evidence>
<dbReference type="PANTHER" id="PTHR44281:SF2">
    <property type="entry name" value="SPINDLE ASSEMBLY ABNORMAL PROTEIN 6 HOMOLOG"/>
    <property type="match status" value="1"/>
</dbReference>
<protein>
    <recommendedName>
        <fullName evidence="8">Spindle assembly abnormal protein 6 N-terminal domain-containing protein</fullName>
    </recommendedName>
</protein>
<feature type="region of interest" description="Disordered" evidence="7">
    <location>
        <begin position="681"/>
        <end position="827"/>
    </location>
</feature>
<dbReference type="Gene3D" id="2.170.210.20">
    <property type="entry name" value="Spindle assembly abnormal protein 6, N-terminal domain"/>
    <property type="match status" value="1"/>
</dbReference>
<accession>A0ABP1A818</accession>
<evidence type="ECO:0000256" key="3">
    <source>
        <dbReference type="ARBA" id="ARBA00023054"/>
    </source>
</evidence>
<keyword evidence="5" id="KW-0131">Cell cycle</keyword>
<dbReference type="SUPFAM" id="SSF57997">
    <property type="entry name" value="Tropomyosin"/>
    <property type="match status" value="1"/>
</dbReference>
<dbReference type="InterPro" id="IPR032396">
    <property type="entry name" value="SAS-6_N"/>
</dbReference>
<evidence type="ECO:0000313" key="9">
    <source>
        <dbReference type="EMBL" id="CAK9858683.1"/>
    </source>
</evidence>
<keyword evidence="10" id="KW-1185">Reference proteome</keyword>
<dbReference type="Pfam" id="PF16531">
    <property type="entry name" value="SAS-6_N"/>
    <property type="match status" value="1"/>
</dbReference>
<feature type="compositionally biased region" description="Polar residues" evidence="7">
    <location>
        <begin position="701"/>
        <end position="716"/>
    </location>
</feature>
<evidence type="ECO:0000256" key="1">
    <source>
        <dbReference type="ARBA" id="ARBA00004300"/>
    </source>
</evidence>
<dbReference type="InterPro" id="IPR038558">
    <property type="entry name" value="SAS-6_N_sf"/>
</dbReference>
<keyword evidence="4" id="KW-0206">Cytoskeleton</keyword>
<sequence length="827" mass="91911">MGFEIEEHGKLVGGMENSSTLFEKVVPVRVNKANSEDRHMDLTARFIMGLSKIHRTTKVLQVQITNELDPFFFYSLEVNEDDFQSLKVEQCILVDFATFPYKFIELLEQCIASASNDSSRGTGRFLAVLHIRTGDSTFTVVETNQFKHLSHLSLVFRQGNDSVIKQFLAGRLAEYKSINGDLHEKLRRTLHSLERALRDVNNLSSELGELKENHCRIVSELKAEYTLELAHEKEKVMQETIELKDQHERDRAEFESHCQQQVDHHRERANELDKQVRSLLDSKYKLESRILELNTKLTSTEKGLEEKSQDYEQLKMENQSLDSDKHDAAKQLNLHLMHLSALEQEVSNKSELLSSLKVQLDSQVSQRVALEGSWKEAQAAAERADERANFSATELAKCHQIIEKLQVELRSSKQKVKLKGQLASQQDSLLTERQAVIEKVEADNLNLRSELDTLKVEQGENKKKVEDLTSKLEETQELLKSNQQMIQWLNQQLTEAQLGKMAGSGASSRYNTFTRPNINALCYSSCLASSRAAEASTPLSSNSGNSASVAFKSQFPMSSSYLSSTTIPVSGTQNKTQPLNSLGAFNSSPSVIGSQCFMYTAKCASQAGQRVQYKPKMGLTATSTVASSTNPGLYTACTKPMDSPSLNFWDDSGAWASKQNILPRPQLSFASLALCRSGHGNHNKHSSFLSRPTGNHAAGFNGQSNSVVALSPNQESPPKRQSPPTLAGEGTDFSNQQEDMLAGTSGRGENRMPMVSCNHAQDAHGTANTHHLQSPHSKINHCPSTPPQQSVSKNHGQESLVPSHPNAKSPTKSPPDCSPLKNRFVCR</sequence>
<evidence type="ECO:0000256" key="7">
    <source>
        <dbReference type="SAM" id="MobiDB-lite"/>
    </source>
</evidence>
<evidence type="ECO:0000259" key="8">
    <source>
        <dbReference type="Pfam" id="PF16531"/>
    </source>
</evidence>
<evidence type="ECO:0000313" key="10">
    <source>
        <dbReference type="Proteomes" id="UP001497522"/>
    </source>
</evidence>
<dbReference type="CDD" id="cd10142">
    <property type="entry name" value="HD_SAS6_N"/>
    <property type="match status" value="1"/>
</dbReference>
<evidence type="ECO:0000256" key="6">
    <source>
        <dbReference type="SAM" id="Coils"/>
    </source>
</evidence>
<feature type="coiled-coil region" evidence="6">
    <location>
        <begin position="183"/>
        <end position="213"/>
    </location>
</feature>
<evidence type="ECO:0000256" key="5">
    <source>
        <dbReference type="ARBA" id="ARBA00023306"/>
    </source>
</evidence>
<feature type="domain" description="Spindle assembly abnormal protein 6 N-terminal" evidence="8">
    <location>
        <begin position="21"/>
        <end position="156"/>
    </location>
</feature>
<feature type="compositionally biased region" description="Polar residues" evidence="7">
    <location>
        <begin position="766"/>
        <end position="777"/>
    </location>
</feature>
<comment type="subcellular location">
    <subcellularLocation>
        <location evidence="1">Cytoplasm</location>
        <location evidence="1">Cytoskeleton</location>
        <location evidence="1">Microtubule organizing center</location>
        <location evidence="1">Centrosome</location>
    </subcellularLocation>
</comment>
<keyword evidence="2" id="KW-0963">Cytoplasm</keyword>
<feature type="coiled-coil region" evidence="6">
    <location>
        <begin position="262"/>
        <end position="359"/>
    </location>
</feature>
<dbReference type="EMBL" id="OZ023702">
    <property type="protein sequence ID" value="CAK9858683.1"/>
    <property type="molecule type" value="Genomic_DNA"/>
</dbReference>
<keyword evidence="3 6" id="KW-0175">Coiled coil</keyword>
<organism evidence="9 10">
    <name type="scientific">Sphagnum jensenii</name>
    <dbReference type="NCBI Taxonomy" id="128206"/>
    <lineage>
        <taxon>Eukaryota</taxon>
        <taxon>Viridiplantae</taxon>
        <taxon>Streptophyta</taxon>
        <taxon>Embryophyta</taxon>
        <taxon>Bryophyta</taxon>
        <taxon>Sphagnophytina</taxon>
        <taxon>Sphagnopsida</taxon>
        <taxon>Sphagnales</taxon>
        <taxon>Sphagnaceae</taxon>
        <taxon>Sphagnum</taxon>
    </lineage>
</organism>
<reference evidence="9 10" key="1">
    <citation type="submission" date="2024-03" db="EMBL/GenBank/DDBJ databases">
        <authorList>
            <consortium name="ELIXIR-Norway"/>
            <consortium name="Elixir Norway"/>
        </authorList>
    </citation>
    <scope>NUCLEOTIDE SEQUENCE [LARGE SCALE GENOMIC DNA]</scope>
</reference>
<evidence type="ECO:0000256" key="4">
    <source>
        <dbReference type="ARBA" id="ARBA00023212"/>
    </source>
</evidence>
<proteinExistence type="predicted"/>
<name>A0ABP1A818_9BRYO</name>